<dbReference type="InterPro" id="IPR002559">
    <property type="entry name" value="Transposase_11"/>
</dbReference>
<dbReference type="GO" id="GO:0006313">
    <property type="term" value="P:DNA transposition"/>
    <property type="evidence" value="ECO:0007669"/>
    <property type="project" value="InterPro"/>
</dbReference>
<dbReference type="PANTHER" id="PTHR30007">
    <property type="entry name" value="PHP DOMAIN PROTEIN"/>
    <property type="match status" value="1"/>
</dbReference>
<feature type="domain" description="Transposase IS4-like" evidence="2">
    <location>
        <begin position="96"/>
        <end position="283"/>
    </location>
</feature>
<organism evidence="4 5">
    <name type="scientific">Gordonia polyisoprenivorans</name>
    <dbReference type="NCBI Taxonomy" id="84595"/>
    <lineage>
        <taxon>Bacteria</taxon>
        <taxon>Bacillati</taxon>
        <taxon>Actinomycetota</taxon>
        <taxon>Actinomycetes</taxon>
        <taxon>Mycobacteriales</taxon>
        <taxon>Gordoniaceae</taxon>
        <taxon>Gordonia</taxon>
    </lineage>
</organism>
<dbReference type="Pfam" id="PF13340">
    <property type="entry name" value="DUF4096"/>
    <property type="match status" value="1"/>
</dbReference>
<sequence length="296" mass="33317">MSRFQVFTDEQWLLLEAILPSSDGVRGRPFRDHRQVIEGIVYRARTGCPWRDLPAEFGPWQTVWKRHRRYSGDGTYDKILAALAADADAREVLEWTVSVDSTVARAHQHATTLPRHTGGSSNYTNRGDEPADHALGRSRGGMTCKVHALVDGRGLPLVVLCGPGQGGDSPMLEPLLDQLKVARRGRGRPRTRPEAILADKAYCGRAHRENLRRRGIRAIIPQRDDQIANRKNKGSDGGRPISLDKEAYKGRNVVERFLNRIKQWRAVATRYDKLALTYRGTVLLAGIRLWTQTLTQ</sequence>
<name>A0A846WUJ3_9ACTN</name>
<dbReference type="Proteomes" id="UP000563898">
    <property type="component" value="Unassembled WGS sequence"/>
</dbReference>
<evidence type="ECO:0000313" key="5">
    <source>
        <dbReference type="Proteomes" id="UP000563898"/>
    </source>
</evidence>
<dbReference type="Pfam" id="PF01609">
    <property type="entry name" value="DDE_Tnp_1"/>
    <property type="match status" value="1"/>
</dbReference>
<feature type="region of interest" description="Disordered" evidence="1">
    <location>
        <begin position="224"/>
        <end position="243"/>
    </location>
</feature>
<feature type="region of interest" description="Disordered" evidence="1">
    <location>
        <begin position="108"/>
        <end position="127"/>
    </location>
</feature>
<protein>
    <submittedName>
        <fullName evidence="4">IS5 family transposase</fullName>
    </submittedName>
</protein>
<reference evidence="4 5" key="1">
    <citation type="submission" date="2020-04" db="EMBL/GenBank/DDBJ databases">
        <title>MicrobeNet Type strains.</title>
        <authorList>
            <person name="Nicholson A.C."/>
        </authorList>
    </citation>
    <scope>NUCLEOTIDE SEQUENCE [LARGE SCALE GENOMIC DNA]</scope>
    <source>
        <strain evidence="4 5">ATCC BAA-14</strain>
    </source>
</reference>
<evidence type="ECO:0000256" key="1">
    <source>
        <dbReference type="SAM" id="MobiDB-lite"/>
    </source>
</evidence>
<dbReference type="GO" id="GO:0004803">
    <property type="term" value="F:transposase activity"/>
    <property type="evidence" value="ECO:0007669"/>
    <property type="project" value="InterPro"/>
</dbReference>
<accession>A0A846WUJ3</accession>
<comment type="caution">
    <text evidence="4">The sequence shown here is derived from an EMBL/GenBank/DDBJ whole genome shotgun (WGS) entry which is preliminary data.</text>
</comment>
<proteinExistence type="predicted"/>
<dbReference type="NCBIfam" id="NF033580">
    <property type="entry name" value="transpos_IS5_3"/>
    <property type="match status" value="1"/>
</dbReference>
<evidence type="ECO:0000259" key="3">
    <source>
        <dbReference type="Pfam" id="PF13340"/>
    </source>
</evidence>
<dbReference type="AlphaFoldDB" id="A0A846WUJ3"/>
<dbReference type="EMBL" id="JAAXPC010000022">
    <property type="protein sequence ID" value="NKY04757.1"/>
    <property type="molecule type" value="Genomic_DNA"/>
</dbReference>
<dbReference type="PANTHER" id="PTHR30007:SF1">
    <property type="entry name" value="BLR1914 PROTEIN"/>
    <property type="match status" value="1"/>
</dbReference>
<evidence type="ECO:0000259" key="2">
    <source>
        <dbReference type="Pfam" id="PF01609"/>
    </source>
</evidence>
<dbReference type="GO" id="GO:0003677">
    <property type="term" value="F:DNA binding"/>
    <property type="evidence" value="ECO:0007669"/>
    <property type="project" value="InterPro"/>
</dbReference>
<dbReference type="InterPro" id="IPR025161">
    <property type="entry name" value="IS402-like_dom"/>
</dbReference>
<gene>
    <name evidence="4" type="ORF">HGA05_24640</name>
</gene>
<feature type="domain" description="Insertion element IS402-like" evidence="3">
    <location>
        <begin position="8"/>
        <end position="79"/>
    </location>
</feature>
<evidence type="ECO:0000313" key="4">
    <source>
        <dbReference type="EMBL" id="NKY04757.1"/>
    </source>
</evidence>